<accession>A0A538U983</accession>
<feature type="compositionally biased region" description="Basic residues" evidence="4">
    <location>
        <begin position="109"/>
        <end position="152"/>
    </location>
</feature>
<dbReference type="NCBIfam" id="TIGR00002">
    <property type="entry name" value="S16"/>
    <property type="match status" value="1"/>
</dbReference>
<evidence type="ECO:0000256" key="1">
    <source>
        <dbReference type="ARBA" id="ARBA00022980"/>
    </source>
</evidence>
<keyword evidence="1 3" id="KW-0689">Ribosomal protein</keyword>
<evidence type="ECO:0000313" key="5">
    <source>
        <dbReference type="EMBL" id="TMQ72455.1"/>
    </source>
</evidence>
<dbReference type="InterPro" id="IPR000307">
    <property type="entry name" value="Ribosomal_bS16"/>
</dbReference>
<dbReference type="GO" id="GO:0005737">
    <property type="term" value="C:cytoplasm"/>
    <property type="evidence" value="ECO:0007669"/>
    <property type="project" value="UniProtKB-ARBA"/>
</dbReference>
<sequence length="152" mass="16410">MSVVIRLMRAGAKKRPFYRMVAADSRRQRDGRFLEILGHYNPLTTPYELVVHKDRVESWISKGAQPSEQVASLLRPLGISIHRAPALKLAVAADPAVAAAAPVTAARPKAAKPKAKPAARRTSARKVSARKTAKKAARKTGKTKAKAAAKKS</sequence>
<proteinExistence type="inferred from homology"/>
<gene>
    <name evidence="3 5" type="primary">rpsP</name>
    <name evidence="5" type="ORF">E6K81_07340</name>
</gene>
<comment type="caution">
    <text evidence="5">The sequence shown here is derived from an EMBL/GenBank/DDBJ whole genome shotgun (WGS) entry which is preliminary data.</text>
</comment>
<evidence type="ECO:0000256" key="2">
    <source>
        <dbReference type="ARBA" id="ARBA00023274"/>
    </source>
</evidence>
<organism evidence="5 6">
    <name type="scientific">Eiseniibacteriota bacterium</name>
    <dbReference type="NCBI Taxonomy" id="2212470"/>
    <lineage>
        <taxon>Bacteria</taxon>
        <taxon>Candidatus Eiseniibacteriota</taxon>
    </lineage>
</organism>
<name>A0A538U983_UNCEI</name>
<dbReference type="InterPro" id="IPR023803">
    <property type="entry name" value="Ribosomal_bS16_dom_sf"/>
</dbReference>
<dbReference type="GO" id="GO:0015935">
    <property type="term" value="C:small ribosomal subunit"/>
    <property type="evidence" value="ECO:0007669"/>
    <property type="project" value="TreeGrafter"/>
</dbReference>
<dbReference type="HAMAP" id="MF_00385">
    <property type="entry name" value="Ribosomal_bS16"/>
    <property type="match status" value="1"/>
</dbReference>
<evidence type="ECO:0000256" key="4">
    <source>
        <dbReference type="SAM" id="MobiDB-lite"/>
    </source>
</evidence>
<evidence type="ECO:0000313" key="6">
    <source>
        <dbReference type="Proteomes" id="UP000319771"/>
    </source>
</evidence>
<comment type="similarity">
    <text evidence="3">Belongs to the bacterial ribosomal protein bS16 family.</text>
</comment>
<dbReference type="Gene3D" id="3.30.1320.10">
    <property type="match status" value="1"/>
</dbReference>
<dbReference type="PANTHER" id="PTHR12919">
    <property type="entry name" value="30S RIBOSOMAL PROTEIN S16"/>
    <property type="match status" value="1"/>
</dbReference>
<dbReference type="PANTHER" id="PTHR12919:SF20">
    <property type="entry name" value="SMALL RIBOSOMAL SUBUNIT PROTEIN BS16M"/>
    <property type="match status" value="1"/>
</dbReference>
<keyword evidence="2 3" id="KW-0687">Ribonucleoprotein</keyword>
<protein>
    <recommendedName>
        <fullName evidence="3">Small ribosomal subunit protein bS16</fullName>
    </recommendedName>
</protein>
<dbReference type="Proteomes" id="UP000319771">
    <property type="component" value="Unassembled WGS sequence"/>
</dbReference>
<feature type="region of interest" description="Disordered" evidence="4">
    <location>
        <begin position="103"/>
        <end position="152"/>
    </location>
</feature>
<dbReference type="AlphaFoldDB" id="A0A538U983"/>
<dbReference type="SUPFAM" id="SSF54565">
    <property type="entry name" value="Ribosomal protein S16"/>
    <property type="match status" value="1"/>
</dbReference>
<evidence type="ECO:0000256" key="3">
    <source>
        <dbReference type="HAMAP-Rule" id="MF_00385"/>
    </source>
</evidence>
<dbReference type="EMBL" id="VBPB01000107">
    <property type="protein sequence ID" value="TMQ72455.1"/>
    <property type="molecule type" value="Genomic_DNA"/>
</dbReference>
<dbReference type="GO" id="GO:0006412">
    <property type="term" value="P:translation"/>
    <property type="evidence" value="ECO:0007669"/>
    <property type="project" value="UniProtKB-UniRule"/>
</dbReference>
<reference evidence="5 6" key="1">
    <citation type="journal article" date="2019" name="Nat. Microbiol.">
        <title>Mediterranean grassland soil C-N compound turnover is dependent on rainfall and depth, and is mediated by genomically divergent microorganisms.</title>
        <authorList>
            <person name="Diamond S."/>
            <person name="Andeer P.F."/>
            <person name="Li Z."/>
            <person name="Crits-Christoph A."/>
            <person name="Burstein D."/>
            <person name="Anantharaman K."/>
            <person name="Lane K.R."/>
            <person name="Thomas B.C."/>
            <person name="Pan C."/>
            <person name="Northen T.R."/>
            <person name="Banfield J.F."/>
        </authorList>
    </citation>
    <scope>NUCLEOTIDE SEQUENCE [LARGE SCALE GENOMIC DNA]</scope>
    <source>
        <strain evidence="5">WS_11</strain>
    </source>
</reference>
<dbReference type="GO" id="GO:0003735">
    <property type="term" value="F:structural constituent of ribosome"/>
    <property type="evidence" value="ECO:0007669"/>
    <property type="project" value="InterPro"/>
</dbReference>
<dbReference type="Pfam" id="PF00886">
    <property type="entry name" value="Ribosomal_S16"/>
    <property type="match status" value="1"/>
</dbReference>